<evidence type="ECO:0008006" key="4">
    <source>
        <dbReference type="Google" id="ProtNLM"/>
    </source>
</evidence>
<feature type="transmembrane region" description="Helical" evidence="1">
    <location>
        <begin position="12"/>
        <end position="33"/>
    </location>
</feature>
<comment type="caution">
    <text evidence="2">The sequence shown here is derived from an EMBL/GenBank/DDBJ whole genome shotgun (WGS) entry which is preliminary data.</text>
</comment>
<dbReference type="EMBL" id="ODAM01000057">
    <property type="protein sequence ID" value="SOQ09183.1"/>
    <property type="molecule type" value="Genomic_DNA"/>
</dbReference>
<evidence type="ECO:0000313" key="2">
    <source>
        <dbReference type="EMBL" id="SOQ09183.1"/>
    </source>
</evidence>
<organism evidence="2 3">
    <name type="scientific">Pseudomonas syringae pv. persicae</name>
    <dbReference type="NCBI Taxonomy" id="237306"/>
    <lineage>
        <taxon>Bacteria</taxon>
        <taxon>Pseudomonadati</taxon>
        <taxon>Pseudomonadota</taxon>
        <taxon>Gammaproteobacteria</taxon>
        <taxon>Pseudomonadales</taxon>
        <taxon>Pseudomonadaceae</taxon>
        <taxon>Pseudomonas</taxon>
    </lineage>
</organism>
<keyword evidence="1" id="KW-0472">Membrane</keyword>
<dbReference type="Proteomes" id="UP000237580">
    <property type="component" value="Unassembled WGS sequence"/>
</dbReference>
<reference evidence="2 3" key="1">
    <citation type="submission" date="2017-11" db="EMBL/GenBank/DDBJ databases">
        <authorList>
            <person name="Blom J."/>
        </authorList>
    </citation>
    <scope>NUCLEOTIDE SEQUENCE [LARGE SCALE GENOMIC DNA]</scope>
    <source>
        <strain evidence="2">NCPPB 2254</strain>
    </source>
</reference>
<evidence type="ECO:0000256" key="1">
    <source>
        <dbReference type="SAM" id="Phobius"/>
    </source>
</evidence>
<keyword evidence="1" id="KW-0812">Transmembrane</keyword>
<proteinExistence type="predicted"/>
<gene>
    <name evidence="2" type="ORF">NCPPB2254_02224</name>
</gene>
<sequence>MSPALDNKVWGWLLAACFTVLIGCCILTVNAHITLNEYQATRSQDIAMMRQEIVRTSLAQSDSFRMQINNGNEQLKQYIDIQVPLKARDAIYSISPININQTANPTTTVSPSTTKSK</sequence>
<accession>A0AB38EDD0</accession>
<evidence type="ECO:0000313" key="3">
    <source>
        <dbReference type="Proteomes" id="UP000237580"/>
    </source>
</evidence>
<protein>
    <recommendedName>
        <fullName evidence="4">Cell division protein FtsL</fullName>
    </recommendedName>
</protein>
<name>A0AB38EDD0_9PSED</name>
<dbReference type="AlphaFoldDB" id="A0AB38EDD0"/>
<keyword evidence="1" id="KW-1133">Transmembrane helix</keyword>